<accession>A0AAJ0C2T7</accession>
<feature type="region of interest" description="Disordered" evidence="1">
    <location>
        <begin position="540"/>
        <end position="619"/>
    </location>
</feature>
<evidence type="ECO:0008006" key="4">
    <source>
        <dbReference type="Google" id="ProtNLM"/>
    </source>
</evidence>
<proteinExistence type="predicted"/>
<feature type="compositionally biased region" description="Basic and acidic residues" evidence="1">
    <location>
        <begin position="1"/>
        <end position="11"/>
    </location>
</feature>
<dbReference type="AlphaFoldDB" id="A0AAJ0C2T7"/>
<evidence type="ECO:0000313" key="3">
    <source>
        <dbReference type="Proteomes" id="UP001244011"/>
    </source>
</evidence>
<feature type="compositionally biased region" description="Basic and acidic residues" evidence="1">
    <location>
        <begin position="560"/>
        <end position="586"/>
    </location>
</feature>
<dbReference type="Proteomes" id="UP001244011">
    <property type="component" value="Unassembled WGS sequence"/>
</dbReference>
<dbReference type="EMBL" id="MU839004">
    <property type="protein sequence ID" value="KAK1768886.1"/>
    <property type="molecule type" value="Genomic_DNA"/>
</dbReference>
<comment type="caution">
    <text evidence="2">The sequence shown here is derived from an EMBL/GenBank/DDBJ whole genome shotgun (WGS) entry which is preliminary data.</text>
</comment>
<keyword evidence="3" id="KW-1185">Reference proteome</keyword>
<feature type="compositionally biased region" description="Low complexity" evidence="1">
    <location>
        <begin position="15"/>
        <end position="24"/>
    </location>
</feature>
<feature type="region of interest" description="Disordered" evidence="1">
    <location>
        <begin position="727"/>
        <end position="748"/>
    </location>
</feature>
<dbReference type="GeneID" id="85310696"/>
<protein>
    <recommendedName>
        <fullName evidence="4">Myb-like domain-containing protein</fullName>
    </recommendedName>
</protein>
<dbReference type="RefSeq" id="XP_060285099.1">
    <property type="nucleotide sequence ID" value="XM_060427509.1"/>
</dbReference>
<sequence length="748" mass="82687">MSERARKDRAGSRQSRTPASPPARRSARRTVDIDPQLAPESSMPPPPTRGGRALRSQSKEEETQAAIPRRGTRRDLRERSVGSVTSNFTKVTGTEIYSDYLKPHNLSTVVEGDSDHLQVETGSHRQSSVARSEENETPAKRLARSRLMKTLLQRLFSASDDLRNHLLNARGGDETWEVELESYRQAFATYQANYADADNFIDPTYVLSRLGAPEGSPVWYTASKVVSAANIAVLLDDLTTLHPDAEDILNCLQRWDQIFPLYFFPEKESGQPDWMTSQDSFDYALQIRTQLLISTLRKFDGPEYDPFTLVANIFCSHGTRPDEVRKFLNGDDGSLQLKSLAGIDLNGEEDDWLRERYVSQLQSLCFLLADEKGVPNNLAQLREDHPFNPFADGLGHWAHTCFEEIKAAMQAAHSSTLFGSAGQGSVGGSQFDSQGISQPIVRAPPGQAAAAPGLSQIQLLKQMEHQLAGTPPSAQGDQAITTDDVLRRKQEIQSSNYPPSSRDIAFSQAGVPHNDVSAYAGPILGGDASDSGIMYAESAASLSGGTKRRRAADDDDDFETDSRIPDNQRRVGGEPSTKRARFDRPASDSAALGNAGSQAPDEDQLIKNPPSSYMDPDLGALSQKSREMSMAARKPKEPQMRTPWSRHDCRLLIRAVDAYKCRWSTIEKEIQNGTIPFEHPRDQQALRDKARLLKQDFLKADGVLPPGFDLVVLGRKEKTSVMLCGKNPDRKEADLDEDNMPTNTAFQG</sequence>
<organism evidence="2 3">
    <name type="scientific">Phialemonium atrogriseum</name>
    <dbReference type="NCBI Taxonomy" id="1093897"/>
    <lineage>
        <taxon>Eukaryota</taxon>
        <taxon>Fungi</taxon>
        <taxon>Dikarya</taxon>
        <taxon>Ascomycota</taxon>
        <taxon>Pezizomycotina</taxon>
        <taxon>Sordariomycetes</taxon>
        <taxon>Sordariomycetidae</taxon>
        <taxon>Cephalothecales</taxon>
        <taxon>Cephalothecaceae</taxon>
        <taxon>Phialemonium</taxon>
    </lineage>
</organism>
<reference evidence="2" key="1">
    <citation type="submission" date="2023-06" db="EMBL/GenBank/DDBJ databases">
        <title>Genome-scale phylogeny and comparative genomics of the fungal order Sordariales.</title>
        <authorList>
            <consortium name="Lawrence Berkeley National Laboratory"/>
            <person name="Hensen N."/>
            <person name="Bonometti L."/>
            <person name="Westerberg I."/>
            <person name="Brannstrom I.O."/>
            <person name="Guillou S."/>
            <person name="Cros-Aarteil S."/>
            <person name="Calhoun S."/>
            <person name="Haridas S."/>
            <person name="Kuo A."/>
            <person name="Mondo S."/>
            <person name="Pangilinan J."/>
            <person name="Riley R."/>
            <person name="Labutti K."/>
            <person name="Andreopoulos B."/>
            <person name="Lipzen A."/>
            <person name="Chen C."/>
            <person name="Yanf M."/>
            <person name="Daum C."/>
            <person name="Ng V."/>
            <person name="Clum A."/>
            <person name="Steindorff A."/>
            <person name="Ohm R."/>
            <person name="Martin F."/>
            <person name="Silar P."/>
            <person name="Natvig D."/>
            <person name="Lalanne C."/>
            <person name="Gautier V."/>
            <person name="Ament-Velasquez S.L."/>
            <person name="Kruys A."/>
            <person name="Hutchinson M.I."/>
            <person name="Powell A.J."/>
            <person name="Barry K."/>
            <person name="Miller A.N."/>
            <person name="Grigoriev I.V."/>
            <person name="Debuchy R."/>
            <person name="Gladieux P."/>
            <person name="Thoren M.H."/>
            <person name="Johannesson H."/>
        </authorList>
    </citation>
    <scope>NUCLEOTIDE SEQUENCE</scope>
    <source>
        <strain evidence="2">8032-3</strain>
    </source>
</reference>
<feature type="region of interest" description="Disordered" evidence="1">
    <location>
        <begin position="1"/>
        <end position="81"/>
    </location>
</feature>
<evidence type="ECO:0000313" key="2">
    <source>
        <dbReference type="EMBL" id="KAK1768886.1"/>
    </source>
</evidence>
<gene>
    <name evidence="2" type="ORF">QBC33DRAFT_534043</name>
</gene>
<evidence type="ECO:0000256" key="1">
    <source>
        <dbReference type="SAM" id="MobiDB-lite"/>
    </source>
</evidence>
<feature type="region of interest" description="Disordered" evidence="1">
    <location>
        <begin position="119"/>
        <end position="140"/>
    </location>
</feature>
<feature type="compositionally biased region" description="Polar residues" evidence="1">
    <location>
        <begin position="120"/>
        <end position="130"/>
    </location>
</feature>
<name>A0AAJ0C2T7_9PEZI</name>